<keyword evidence="10" id="KW-0695">RNA-directed DNA polymerase</keyword>
<evidence type="ECO:0000256" key="14">
    <source>
        <dbReference type="ARBA" id="ARBA00049244"/>
    </source>
</evidence>
<dbReference type="GO" id="GO:0003723">
    <property type="term" value="F:RNA binding"/>
    <property type="evidence" value="ECO:0007669"/>
    <property type="project" value="UniProtKB-KW"/>
</dbReference>
<dbReference type="PANTHER" id="PTHR42648:SF11">
    <property type="entry name" value="TRANSPOSON TY4-P GAG-POL POLYPROTEIN"/>
    <property type="match status" value="1"/>
</dbReference>
<name>A0A9Q3JS09_9BASI</name>
<dbReference type="InterPro" id="IPR039537">
    <property type="entry name" value="Retrotran_Ty1/copia-like"/>
</dbReference>
<keyword evidence="12" id="KW-0233">DNA recombination</keyword>
<evidence type="ECO:0000256" key="13">
    <source>
        <dbReference type="ARBA" id="ARBA00048173"/>
    </source>
</evidence>
<keyword evidence="11" id="KW-0808">Transferase</keyword>
<evidence type="ECO:0000313" key="16">
    <source>
        <dbReference type="EMBL" id="MBW0566500.1"/>
    </source>
</evidence>
<dbReference type="PANTHER" id="PTHR42648">
    <property type="entry name" value="TRANSPOSASE, PUTATIVE-RELATED"/>
    <property type="match status" value="1"/>
</dbReference>
<evidence type="ECO:0000256" key="3">
    <source>
        <dbReference type="ARBA" id="ARBA00022722"/>
    </source>
</evidence>
<dbReference type="OrthoDB" id="1751476at2759"/>
<keyword evidence="5" id="KW-0255">Endonuclease</keyword>
<feature type="domain" description="Integrase catalytic" evidence="15">
    <location>
        <begin position="7"/>
        <end position="120"/>
    </location>
</feature>
<keyword evidence="11" id="KW-0239">DNA-directed DNA polymerase</keyword>
<dbReference type="GO" id="GO:0003964">
    <property type="term" value="F:RNA-directed DNA polymerase activity"/>
    <property type="evidence" value="ECO:0007669"/>
    <property type="project" value="UniProtKB-KW"/>
</dbReference>
<dbReference type="PROSITE" id="PS50994">
    <property type="entry name" value="INTEGRASE"/>
    <property type="match status" value="1"/>
</dbReference>
<evidence type="ECO:0000256" key="10">
    <source>
        <dbReference type="ARBA" id="ARBA00022918"/>
    </source>
</evidence>
<comment type="catalytic activity">
    <reaction evidence="14">
        <text>DNA(n) + a 2'-deoxyribonucleoside 5'-triphosphate = DNA(n+1) + diphosphate</text>
        <dbReference type="Rhea" id="RHEA:22508"/>
        <dbReference type="Rhea" id="RHEA-COMP:17339"/>
        <dbReference type="Rhea" id="RHEA-COMP:17340"/>
        <dbReference type="ChEBI" id="CHEBI:33019"/>
        <dbReference type="ChEBI" id="CHEBI:61560"/>
        <dbReference type="ChEBI" id="CHEBI:173112"/>
        <dbReference type="EC" id="2.7.7.7"/>
    </reaction>
</comment>
<dbReference type="GO" id="GO:0006310">
    <property type="term" value="P:DNA recombination"/>
    <property type="evidence" value="ECO:0007669"/>
    <property type="project" value="UniProtKB-KW"/>
</dbReference>
<dbReference type="Gene3D" id="3.30.420.10">
    <property type="entry name" value="Ribonuclease H-like superfamily/Ribonuclease H"/>
    <property type="match status" value="1"/>
</dbReference>
<comment type="catalytic activity">
    <reaction evidence="13">
        <text>DNA(n) + a 2'-deoxyribonucleoside 5'-triphosphate = DNA(n+1) + diphosphate</text>
        <dbReference type="Rhea" id="RHEA:22508"/>
        <dbReference type="Rhea" id="RHEA-COMP:17339"/>
        <dbReference type="Rhea" id="RHEA-COMP:17340"/>
        <dbReference type="ChEBI" id="CHEBI:33019"/>
        <dbReference type="ChEBI" id="CHEBI:61560"/>
        <dbReference type="ChEBI" id="CHEBI:173112"/>
        <dbReference type="EC" id="2.7.7.49"/>
    </reaction>
</comment>
<evidence type="ECO:0000259" key="15">
    <source>
        <dbReference type="PROSITE" id="PS50994"/>
    </source>
</evidence>
<dbReference type="Pfam" id="PF00665">
    <property type="entry name" value="rve"/>
    <property type="match status" value="1"/>
</dbReference>
<keyword evidence="6" id="KW-0378">Hydrolase</keyword>
<evidence type="ECO:0000256" key="6">
    <source>
        <dbReference type="ARBA" id="ARBA00022801"/>
    </source>
</evidence>
<evidence type="ECO:0000256" key="8">
    <source>
        <dbReference type="ARBA" id="ARBA00022884"/>
    </source>
</evidence>
<dbReference type="InterPro" id="IPR001584">
    <property type="entry name" value="Integrase_cat-core"/>
</dbReference>
<keyword evidence="1" id="KW-0815">Transposition</keyword>
<keyword evidence="2" id="KW-0548">Nucleotidyltransferase</keyword>
<evidence type="ECO:0000256" key="5">
    <source>
        <dbReference type="ARBA" id="ARBA00022759"/>
    </source>
</evidence>
<gene>
    <name evidence="16" type="ORF">O181_106215</name>
</gene>
<dbReference type="EMBL" id="AVOT02079205">
    <property type="protein sequence ID" value="MBW0566500.1"/>
    <property type="molecule type" value="Genomic_DNA"/>
</dbReference>
<dbReference type="AlphaFoldDB" id="A0A9Q3JS09"/>
<dbReference type="SUPFAM" id="SSF53098">
    <property type="entry name" value="Ribonuclease H-like"/>
    <property type="match status" value="1"/>
</dbReference>
<dbReference type="Proteomes" id="UP000765509">
    <property type="component" value="Unassembled WGS sequence"/>
</dbReference>
<keyword evidence="7" id="KW-0460">Magnesium</keyword>
<evidence type="ECO:0000256" key="1">
    <source>
        <dbReference type="ARBA" id="ARBA00022578"/>
    </source>
</evidence>
<dbReference type="GO" id="GO:0005634">
    <property type="term" value="C:nucleus"/>
    <property type="evidence" value="ECO:0007669"/>
    <property type="project" value="UniProtKB-ARBA"/>
</dbReference>
<reference evidence="16" key="1">
    <citation type="submission" date="2021-03" db="EMBL/GenBank/DDBJ databases">
        <title>Draft genome sequence of rust myrtle Austropuccinia psidii MF-1, a brazilian biotype.</title>
        <authorList>
            <person name="Quecine M.C."/>
            <person name="Pachon D.M.R."/>
            <person name="Bonatelli M.L."/>
            <person name="Correr F.H."/>
            <person name="Franceschini L.M."/>
            <person name="Leite T.F."/>
            <person name="Margarido G.R.A."/>
            <person name="Almeida C.A."/>
            <person name="Ferrarezi J.A."/>
            <person name="Labate C.A."/>
        </authorList>
    </citation>
    <scope>NUCLEOTIDE SEQUENCE</scope>
    <source>
        <strain evidence="16">MF-1</strain>
    </source>
</reference>
<organism evidence="16 17">
    <name type="scientific">Austropuccinia psidii MF-1</name>
    <dbReference type="NCBI Taxonomy" id="1389203"/>
    <lineage>
        <taxon>Eukaryota</taxon>
        <taxon>Fungi</taxon>
        <taxon>Dikarya</taxon>
        <taxon>Basidiomycota</taxon>
        <taxon>Pucciniomycotina</taxon>
        <taxon>Pucciniomycetes</taxon>
        <taxon>Pucciniales</taxon>
        <taxon>Sphaerophragmiaceae</taxon>
        <taxon>Austropuccinia</taxon>
    </lineage>
</organism>
<dbReference type="InterPro" id="IPR036397">
    <property type="entry name" value="RNaseH_sf"/>
</dbReference>
<dbReference type="InterPro" id="IPR012337">
    <property type="entry name" value="RNaseH-like_sf"/>
</dbReference>
<sequence>MTKVPFSGSFPQANWQLEFLHMDVCGPISPQSVSGAQYVFKILDGFSHFSWIFFLKSKAETKEILKIEQQSNLKVTNIVSDNGTEFFNTEIREFFKGNRIPHLTTAPYTPEQNPFAERSN</sequence>
<evidence type="ECO:0000256" key="9">
    <source>
        <dbReference type="ARBA" id="ARBA00022908"/>
    </source>
</evidence>
<protein>
    <recommendedName>
        <fullName evidence="15">Integrase catalytic domain-containing protein</fullName>
    </recommendedName>
</protein>
<comment type="caution">
    <text evidence="16">The sequence shown here is derived from an EMBL/GenBank/DDBJ whole genome shotgun (WGS) entry which is preliminary data.</text>
</comment>
<keyword evidence="8" id="KW-0694">RNA-binding</keyword>
<dbReference type="GO" id="GO:0016787">
    <property type="term" value="F:hydrolase activity"/>
    <property type="evidence" value="ECO:0007669"/>
    <property type="project" value="UniProtKB-KW"/>
</dbReference>
<evidence type="ECO:0000256" key="2">
    <source>
        <dbReference type="ARBA" id="ARBA00022695"/>
    </source>
</evidence>
<keyword evidence="4" id="KW-0479">Metal-binding</keyword>
<evidence type="ECO:0000256" key="12">
    <source>
        <dbReference type="ARBA" id="ARBA00023172"/>
    </source>
</evidence>
<dbReference type="GO" id="GO:0015074">
    <property type="term" value="P:DNA integration"/>
    <property type="evidence" value="ECO:0007669"/>
    <property type="project" value="UniProtKB-KW"/>
</dbReference>
<evidence type="ECO:0000256" key="11">
    <source>
        <dbReference type="ARBA" id="ARBA00022932"/>
    </source>
</evidence>
<dbReference type="GO" id="GO:0004519">
    <property type="term" value="F:endonuclease activity"/>
    <property type="evidence" value="ECO:0007669"/>
    <property type="project" value="UniProtKB-KW"/>
</dbReference>
<dbReference type="GO" id="GO:0032196">
    <property type="term" value="P:transposition"/>
    <property type="evidence" value="ECO:0007669"/>
    <property type="project" value="UniProtKB-KW"/>
</dbReference>
<accession>A0A9Q3JS09</accession>
<keyword evidence="17" id="KW-1185">Reference proteome</keyword>
<evidence type="ECO:0000313" key="17">
    <source>
        <dbReference type="Proteomes" id="UP000765509"/>
    </source>
</evidence>
<evidence type="ECO:0000256" key="7">
    <source>
        <dbReference type="ARBA" id="ARBA00022842"/>
    </source>
</evidence>
<evidence type="ECO:0000256" key="4">
    <source>
        <dbReference type="ARBA" id="ARBA00022723"/>
    </source>
</evidence>
<dbReference type="GO" id="GO:0046872">
    <property type="term" value="F:metal ion binding"/>
    <property type="evidence" value="ECO:0007669"/>
    <property type="project" value="UniProtKB-KW"/>
</dbReference>
<dbReference type="GO" id="GO:0003887">
    <property type="term" value="F:DNA-directed DNA polymerase activity"/>
    <property type="evidence" value="ECO:0007669"/>
    <property type="project" value="UniProtKB-KW"/>
</dbReference>
<proteinExistence type="predicted"/>
<keyword evidence="3" id="KW-0540">Nuclease</keyword>
<keyword evidence="9" id="KW-0229">DNA integration</keyword>